<feature type="transmembrane region" description="Helical" evidence="2">
    <location>
        <begin position="58"/>
        <end position="80"/>
    </location>
</feature>
<dbReference type="RefSeq" id="WP_156441966.1">
    <property type="nucleotide sequence ID" value="NZ_JAUSVM010000001.1"/>
</dbReference>
<dbReference type="Proteomes" id="UP001240250">
    <property type="component" value="Unassembled WGS sequence"/>
</dbReference>
<sequence>MSRRPALPSHPRAARRGVRRSPAAVRRELGQLASGEAVSGLLLPPLLVWFARPKAGDLVVLLPAAGALGVALLVAAAFWWRRARGHVPLRWLRVTEAVLLACGVVALAVLAALALGAVTGAGPDVGVRAAAVAAGTAAFTVVEVVNYRWVQVSARGWTAWARGRVVRPQLARELDRHARRRAS</sequence>
<comment type="caution">
    <text evidence="3">The sequence shown here is derived from an EMBL/GenBank/DDBJ whole genome shotgun (WGS) entry which is preliminary data.</text>
</comment>
<keyword evidence="2" id="KW-0472">Membrane</keyword>
<proteinExistence type="predicted"/>
<keyword evidence="4" id="KW-1185">Reference proteome</keyword>
<gene>
    <name evidence="3" type="ORF">JO380_000682</name>
</gene>
<feature type="transmembrane region" description="Helical" evidence="2">
    <location>
        <begin position="92"/>
        <end position="119"/>
    </location>
</feature>
<reference evidence="3 4" key="1">
    <citation type="submission" date="2023-07" db="EMBL/GenBank/DDBJ databases">
        <title>Sequencing the genomes of 1000 actinobacteria strains.</title>
        <authorList>
            <person name="Klenk H.-P."/>
        </authorList>
    </citation>
    <scope>NUCLEOTIDE SEQUENCE [LARGE SCALE GENOMIC DNA]</scope>
    <source>
        <strain evidence="3 4">DSM 14785</strain>
    </source>
</reference>
<evidence type="ECO:0000256" key="1">
    <source>
        <dbReference type="SAM" id="MobiDB-lite"/>
    </source>
</evidence>
<evidence type="ECO:0000313" key="3">
    <source>
        <dbReference type="EMBL" id="MDQ0424301.1"/>
    </source>
</evidence>
<organism evidence="3 4">
    <name type="scientific">Cellulomonas iranensis</name>
    <dbReference type="NCBI Taxonomy" id="76862"/>
    <lineage>
        <taxon>Bacteria</taxon>
        <taxon>Bacillati</taxon>
        <taxon>Actinomycetota</taxon>
        <taxon>Actinomycetes</taxon>
        <taxon>Micrococcales</taxon>
        <taxon>Cellulomonadaceae</taxon>
        <taxon>Cellulomonas</taxon>
    </lineage>
</organism>
<evidence type="ECO:0000256" key="2">
    <source>
        <dbReference type="SAM" id="Phobius"/>
    </source>
</evidence>
<protein>
    <submittedName>
        <fullName evidence="3">Uncharacterized protein</fullName>
    </submittedName>
</protein>
<feature type="region of interest" description="Disordered" evidence="1">
    <location>
        <begin position="1"/>
        <end position="20"/>
    </location>
</feature>
<keyword evidence="2" id="KW-0812">Transmembrane</keyword>
<evidence type="ECO:0000313" key="4">
    <source>
        <dbReference type="Proteomes" id="UP001240250"/>
    </source>
</evidence>
<accession>A0ABU0GG27</accession>
<dbReference type="EMBL" id="JAUSVM010000001">
    <property type="protein sequence ID" value="MDQ0424301.1"/>
    <property type="molecule type" value="Genomic_DNA"/>
</dbReference>
<feature type="transmembrane region" description="Helical" evidence="2">
    <location>
        <begin position="125"/>
        <end position="145"/>
    </location>
</feature>
<name>A0ABU0GG27_9CELL</name>
<keyword evidence="2" id="KW-1133">Transmembrane helix</keyword>